<feature type="domain" description="TadE-like" evidence="2">
    <location>
        <begin position="10"/>
        <end position="52"/>
    </location>
</feature>
<dbReference type="InterPro" id="IPR012495">
    <property type="entry name" value="TadE-like_dom"/>
</dbReference>
<accession>A0ABS1QUY6</accession>
<evidence type="ECO:0000313" key="3">
    <source>
        <dbReference type="EMBL" id="MBL1378442.1"/>
    </source>
</evidence>
<dbReference type="Pfam" id="PF07811">
    <property type="entry name" value="TadE"/>
    <property type="match status" value="1"/>
</dbReference>
<dbReference type="Proteomes" id="UP000638570">
    <property type="component" value="Unassembled WGS sequence"/>
</dbReference>
<keyword evidence="1" id="KW-0472">Membrane</keyword>
<feature type="transmembrane region" description="Helical" evidence="1">
    <location>
        <begin position="12"/>
        <end position="31"/>
    </location>
</feature>
<evidence type="ECO:0000313" key="4">
    <source>
        <dbReference type="Proteomes" id="UP000638570"/>
    </source>
</evidence>
<dbReference type="EMBL" id="JAERTZ010000026">
    <property type="protein sequence ID" value="MBL1378442.1"/>
    <property type="molecule type" value="Genomic_DNA"/>
</dbReference>
<evidence type="ECO:0000259" key="2">
    <source>
        <dbReference type="Pfam" id="PF07811"/>
    </source>
</evidence>
<feature type="transmembrane region" description="Helical" evidence="1">
    <location>
        <begin position="125"/>
        <end position="144"/>
    </location>
</feature>
<gene>
    <name evidence="3" type="ORF">JKV55_14065</name>
</gene>
<reference evidence="4" key="1">
    <citation type="submission" date="2021-01" db="EMBL/GenBank/DDBJ databases">
        <title>Genome public.</title>
        <authorList>
            <person name="Liu C."/>
            <person name="Sun Q."/>
        </authorList>
    </citation>
    <scope>NUCLEOTIDE SEQUENCE [LARGE SCALE GENOMIC DNA]</scope>
    <source>
        <strain evidence="4">CGMCC 1.18722</strain>
    </source>
</reference>
<keyword evidence="1" id="KW-0812">Transmembrane</keyword>
<organism evidence="3 4">
    <name type="scientific">Zobellella iuensis</name>
    <dbReference type="NCBI Taxonomy" id="2803811"/>
    <lineage>
        <taxon>Bacteria</taxon>
        <taxon>Pseudomonadati</taxon>
        <taxon>Pseudomonadota</taxon>
        <taxon>Gammaproteobacteria</taxon>
        <taxon>Aeromonadales</taxon>
        <taxon>Aeromonadaceae</taxon>
        <taxon>Zobellella</taxon>
    </lineage>
</organism>
<dbReference type="RefSeq" id="WP_202086969.1">
    <property type="nucleotide sequence ID" value="NZ_JAERTZ010000026.1"/>
</dbReference>
<name>A0ABS1QUY6_9GAMM</name>
<evidence type="ECO:0000256" key="1">
    <source>
        <dbReference type="SAM" id="Phobius"/>
    </source>
</evidence>
<protein>
    <submittedName>
        <fullName evidence="3">Pilus assembly protein</fullName>
    </submittedName>
</protein>
<keyword evidence="1" id="KW-1133">Transmembrane helix</keyword>
<comment type="caution">
    <text evidence="3">The sequence shown here is derived from an EMBL/GenBank/DDBJ whole genome shotgun (WGS) entry which is preliminary data.</text>
</comment>
<proteinExistence type="predicted"/>
<keyword evidence="4" id="KW-1185">Reference proteome</keyword>
<sequence>MKRLLSRQKGLAAVEATIVMPLLLLMLLAIAEFGRALYQYNTLTQAVRAGARAVSFSENPGNFELTAAMQARARNLILYGQEVPGEAPVLPGLSAADISFSTVAIPEGSTDLYVEIHTSYSWQPIFGLGFNTFFGGVISLDFPLETKITMRVLQ</sequence>